<evidence type="ECO:0000313" key="4">
    <source>
        <dbReference type="EMBL" id="ADK68649.1"/>
    </source>
</evidence>
<evidence type="ECO:0000259" key="3">
    <source>
        <dbReference type="Pfam" id="PF00144"/>
    </source>
</evidence>
<dbReference type="InterPro" id="IPR012338">
    <property type="entry name" value="Beta-lactam/transpept-like"/>
</dbReference>
<feature type="domain" description="Beta-lactamase-related" evidence="3">
    <location>
        <begin position="84"/>
        <end position="355"/>
    </location>
</feature>
<dbReference type="eggNOG" id="COG1680">
    <property type="taxonomic scope" value="Bacteria"/>
</dbReference>
<evidence type="ECO:0000256" key="2">
    <source>
        <dbReference type="SAM" id="Phobius"/>
    </source>
</evidence>
<dbReference type="AlphaFoldDB" id="E1QWZ6"/>
<dbReference type="Gene3D" id="3.40.710.10">
    <property type="entry name" value="DD-peptidase/beta-lactamase superfamily"/>
    <property type="match status" value="1"/>
</dbReference>
<dbReference type="SUPFAM" id="SSF56601">
    <property type="entry name" value="beta-lactamase/transpeptidase-like"/>
    <property type="match status" value="1"/>
</dbReference>
<feature type="region of interest" description="Disordered" evidence="1">
    <location>
        <begin position="40"/>
        <end position="70"/>
    </location>
</feature>
<dbReference type="GeneID" id="78512935"/>
<keyword evidence="2" id="KW-0472">Membrane</keyword>
<feature type="transmembrane region" description="Helical" evidence="2">
    <location>
        <begin position="432"/>
        <end position="450"/>
    </location>
</feature>
<dbReference type="OrthoDB" id="3174977at2"/>
<feature type="compositionally biased region" description="Acidic residues" evidence="1">
    <location>
        <begin position="47"/>
        <end position="65"/>
    </location>
</feature>
<dbReference type="PANTHER" id="PTHR46825">
    <property type="entry name" value="D-ALANYL-D-ALANINE-CARBOXYPEPTIDASE/ENDOPEPTIDASE AMPH"/>
    <property type="match status" value="1"/>
</dbReference>
<evidence type="ECO:0000256" key="1">
    <source>
        <dbReference type="SAM" id="MobiDB-lite"/>
    </source>
</evidence>
<gene>
    <name evidence="4" type="ordered locus">Olsu_1550</name>
</gene>
<dbReference type="HOGENOM" id="CLU_020027_4_1_11"/>
<dbReference type="InterPro" id="IPR050491">
    <property type="entry name" value="AmpC-like"/>
</dbReference>
<organism evidence="4 5">
    <name type="scientific">Olsenella uli (strain ATCC 49627 / DSM 7084 / CCUG 31166 / CIP 109912 / JCM 12494 / LMG 11480 / NCIMB 702895 / VPI D76D-27C)</name>
    <name type="common">Lactobacillus uli</name>
    <dbReference type="NCBI Taxonomy" id="633147"/>
    <lineage>
        <taxon>Bacteria</taxon>
        <taxon>Bacillati</taxon>
        <taxon>Actinomycetota</taxon>
        <taxon>Coriobacteriia</taxon>
        <taxon>Coriobacteriales</taxon>
        <taxon>Atopobiaceae</taxon>
        <taxon>Olsenella</taxon>
    </lineage>
</organism>
<dbReference type="PATRIC" id="fig|633147.7.peg.1248"/>
<proteinExistence type="predicted"/>
<feature type="transmembrane region" description="Helical" evidence="2">
    <location>
        <begin position="402"/>
        <end position="420"/>
    </location>
</feature>
<dbReference type="PANTHER" id="PTHR46825:SF9">
    <property type="entry name" value="BETA-LACTAMASE-RELATED DOMAIN-CONTAINING PROTEIN"/>
    <property type="match status" value="1"/>
</dbReference>
<dbReference type="STRING" id="633147.Olsu_1550"/>
<reference evidence="4 5" key="1">
    <citation type="journal article" date="2010" name="Stand. Genomic Sci.">
        <title>Complete genome sequence of Olsenella uli type strain (VPI D76D-27C).</title>
        <authorList>
            <person name="Goker M."/>
            <person name="Held B."/>
            <person name="Lucas S."/>
            <person name="Nolan M."/>
            <person name="Yasawong M."/>
            <person name="Glavina Del Rio T."/>
            <person name="Tice H."/>
            <person name="Cheng J.F."/>
            <person name="Bruce D."/>
            <person name="Detter J.C."/>
            <person name="Tapia R."/>
            <person name="Han C."/>
            <person name="Goodwin L."/>
            <person name="Pitluck S."/>
            <person name="Liolios K."/>
            <person name="Ivanova N."/>
            <person name="Mavromatis K."/>
            <person name="Mikhailova N."/>
            <person name="Pati A."/>
            <person name="Chen A."/>
            <person name="Palaniappan K."/>
            <person name="Land M."/>
            <person name="Hauser L."/>
            <person name="Chang Y.J."/>
            <person name="Jeffries C.D."/>
            <person name="Rohde M."/>
            <person name="Sikorski J."/>
            <person name="Pukall R."/>
            <person name="Woyke T."/>
            <person name="Bristow J."/>
            <person name="Eisen J.A."/>
            <person name="Markowitz V."/>
            <person name="Hugenholtz P."/>
            <person name="Kyrpides N.C."/>
            <person name="Klenk H.P."/>
            <person name="Lapidus A."/>
        </authorList>
    </citation>
    <scope>NUCLEOTIDE SEQUENCE [LARGE SCALE GENOMIC DNA]</scope>
    <source>
        <strain evidence="5">ATCC 49627 / DSM 7084 / CIP 109912 / JCM 12494 / NCIMB 702895 / VPI D76D-27C</strain>
    </source>
</reference>
<keyword evidence="2" id="KW-0812">Transmembrane</keyword>
<dbReference type="Proteomes" id="UP000000333">
    <property type="component" value="Chromosome"/>
</dbReference>
<accession>E1QWZ6</accession>
<feature type="transmembrane region" description="Helical" evidence="2">
    <location>
        <begin position="470"/>
        <end position="492"/>
    </location>
</feature>
<keyword evidence="5" id="KW-1185">Reference proteome</keyword>
<dbReference type="KEGG" id="ols:Olsu_1550"/>
<keyword evidence="2" id="KW-1133">Transmembrane helix</keyword>
<evidence type="ECO:0000313" key="5">
    <source>
        <dbReference type="Proteomes" id="UP000000333"/>
    </source>
</evidence>
<dbReference type="InterPro" id="IPR001466">
    <property type="entry name" value="Beta-lactam-related"/>
</dbReference>
<protein>
    <submittedName>
        <fullName evidence="4">Beta-lactamase</fullName>
    </submittedName>
</protein>
<name>E1QWZ6_OLSUV</name>
<dbReference type="EMBL" id="CP002106">
    <property type="protein sequence ID" value="ADK68649.1"/>
    <property type="molecule type" value="Genomic_DNA"/>
</dbReference>
<dbReference type="Pfam" id="PF00144">
    <property type="entry name" value="Beta-lactamase"/>
    <property type="match status" value="1"/>
</dbReference>
<sequence>MGVVAAVSLAVALLGAVRLGTLPGTVGYEDAVGGEDAVHVDGSADGDLTDVDAAPEDAEPGDAEPGDASLGRRVDAYLDENFPKTGVPGVAVAVVDSDGVRYLRTLGDCEDEHATFTIGSLSKSFTAVAIMQLVEGGKVNLDDPVRTYVPECREPDVVTVRSLLNQTSGFGYYDSLSEAWPGESLGSFSYANANYDLLGKVIECVSGQSYADYLEQHVFGPLGMDDSSARETGRADALGHRDYFGLNLSDGYAHVDGADAWGGASSGYVRSSVLDMARYLTMYLNGGEDVLSEGGVEALFFDRVPDLGGDSFYGMGWTSYYWDDGELVLSHDGQVENGVARMCLLPGRDMGIVILGDASDYFGGNDAFFQMANDIVSLAVGGGATGVDAGLRAQAHAQANRMLAVVAALALLPLALLHRWRLRLGDIPRDVVLWRLVFVHVGLPLLLWWVPDALLGARWRDLLAFVPDVGYVLAAAVGTLVVTGAAKVILLVRRRWEARAGGSTPAS</sequence>
<dbReference type="RefSeq" id="WP_013252401.1">
    <property type="nucleotide sequence ID" value="NC_014363.1"/>
</dbReference>